<dbReference type="Proteomes" id="UP000827976">
    <property type="component" value="Chromosome 7"/>
</dbReference>
<reference evidence="2" key="1">
    <citation type="journal article" date="2022" name="Nat. Commun.">
        <title>Chromosome evolution and the genetic basis of agronomically important traits in greater yam.</title>
        <authorList>
            <person name="Bredeson J.V."/>
            <person name="Lyons J.B."/>
            <person name="Oniyinde I.O."/>
            <person name="Okereke N.R."/>
            <person name="Kolade O."/>
            <person name="Nnabue I."/>
            <person name="Nwadili C.O."/>
            <person name="Hribova E."/>
            <person name="Parker M."/>
            <person name="Nwogha J."/>
            <person name="Shu S."/>
            <person name="Carlson J."/>
            <person name="Kariba R."/>
            <person name="Muthemba S."/>
            <person name="Knop K."/>
            <person name="Barton G.J."/>
            <person name="Sherwood A.V."/>
            <person name="Lopez-Montes A."/>
            <person name="Asiedu R."/>
            <person name="Jamnadass R."/>
            <person name="Muchugi A."/>
            <person name="Goodstein D."/>
            <person name="Egesi C.N."/>
            <person name="Featherston J."/>
            <person name="Asfaw A."/>
            <person name="Simpson G.G."/>
            <person name="Dolezel J."/>
            <person name="Hendre P.S."/>
            <person name="Van Deynze A."/>
            <person name="Kumar P.L."/>
            <person name="Obidiegwu J.E."/>
            <person name="Bhattacharjee R."/>
            <person name="Rokhsar D.S."/>
        </authorList>
    </citation>
    <scope>NUCLEOTIDE SEQUENCE [LARGE SCALE GENOMIC DNA]</scope>
    <source>
        <strain evidence="2">cv. TDa95/00328</strain>
    </source>
</reference>
<keyword evidence="2" id="KW-1185">Reference proteome</keyword>
<comment type="caution">
    <text evidence="1">The sequence shown here is derived from an EMBL/GenBank/DDBJ whole genome shotgun (WGS) entry which is preliminary data.</text>
</comment>
<keyword evidence="1" id="KW-0378">Hydrolase</keyword>
<gene>
    <name evidence="1" type="ORF">IHE45_07G005400</name>
</gene>
<name>A0ACB7VPH7_DIOAL</name>
<proteinExistence type="predicted"/>
<protein>
    <submittedName>
        <fullName evidence="1">P-loop containing nucleoside triphosphate hydrolase protein</fullName>
    </submittedName>
</protein>
<sequence>MTLELVEGNIIFQHVRFRYPSRPDFLVFQDLCLTVESGETVALVGESGSGKSTVISLLQRFYDPDSGQIMLDGIEIHELQLKWLRQQMSLVSQEPVLFNDTIRANIAYGKEEATEAEILAAARAANADQFISGLQQGYDTKVGERGVQLSGGQKQRIAIARAIIREPKILLLDEATSALDAQAEQIVQDALDRVMMNRTSIIVAHRLSTIRGADSIAVIKNGLIIEKGTHDALMNITSGCYASLVSLH</sequence>
<evidence type="ECO:0000313" key="2">
    <source>
        <dbReference type="Proteomes" id="UP000827976"/>
    </source>
</evidence>
<evidence type="ECO:0000313" key="1">
    <source>
        <dbReference type="EMBL" id="KAH7676295.1"/>
    </source>
</evidence>
<accession>A0ACB7VPH7</accession>
<dbReference type="EMBL" id="CM037017">
    <property type="protein sequence ID" value="KAH7676295.1"/>
    <property type="molecule type" value="Genomic_DNA"/>
</dbReference>
<organism evidence="1 2">
    <name type="scientific">Dioscorea alata</name>
    <name type="common">Purple yam</name>
    <dbReference type="NCBI Taxonomy" id="55571"/>
    <lineage>
        <taxon>Eukaryota</taxon>
        <taxon>Viridiplantae</taxon>
        <taxon>Streptophyta</taxon>
        <taxon>Embryophyta</taxon>
        <taxon>Tracheophyta</taxon>
        <taxon>Spermatophyta</taxon>
        <taxon>Magnoliopsida</taxon>
        <taxon>Liliopsida</taxon>
        <taxon>Dioscoreales</taxon>
        <taxon>Dioscoreaceae</taxon>
        <taxon>Dioscorea</taxon>
    </lineage>
</organism>